<dbReference type="RefSeq" id="WP_231010600.1">
    <property type="nucleotide sequence ID" value="NZ_BAAAEW010000004.1"/>
</dbReference>
<evidence type="ECO:0000313" key="2">
    <source>
        <dbReference type="EMBL" id="GAA0744793.1"/>
    </source>
</evidence>
<protein>
    <submittedName>
        <fullName evidence="2">Uncharacterized protein</fullName>
    </submittedName>
</protein>
<reference evidence="3" key="1">
    <citation type="journal article" date="2019" name="Int. J. Syst. Evol. Microbiol.">
        <title>The Global Catalogue of Microorganisms (GCM) 10K type strain sequencing project: providing services to taxonomists for standard genome sequencing and annotation.</title>
        <authorList>
            <consortium name="The Broad Institute Genomics Platform"/>
            <consortium name="The Broad Institute Genome Sequencing Center for Infectious Disease"/>
            <person name="Wu L."/>
            <person name="Ma J."/>
        </authorList>
    </citation>
    <scope>NUCLEOTIDE SEQUENCE [LARGE SCALE GENOMIC DNA]</scope>
    <source>
        <strain evidence="3">JCM 15503</strain>
    </source>
</reference>
<comment type="caution">
    <text evidence="2">The sequence shown here is derived from an EMBL/GenBank/DDBJ whole genome shotgun (WGS) entry which is preliminary data.</text>
</comment>
<proteinExistence type="predicted"/>
<feature type="transmembrane region" description="Helical" evidence="1">
    <location>
        <begin position="43"/>
        <end position="65"/>
    </location>
</feature>
<evidence type="ECO:0000256" key="1">
    <source>
        <dbReference type="SAM" id="Phobius"/>
    </source>
</evidence>
<dbReference type="EMBL" id="BAAAEW010000004">
    <property type="protein sequence ID" value="GAA0744793.1"/>
    <property type="molecule type" value="Genomic_DNA"/>
</dbReference>
<dbReference type="Proteomes" id="UP001500279">
    <property type="component" value="Unassembled WGS sequence"/>
</dbReference>
<keyword evidence="3" id="KW-1185">Reference proteome</keyword>
<keyword evidence="1" id="KW-1133">Transmembrane helix</keyword>
<sequence>MPGVFFDMFFALLAVCLIACPLMMTLALAGLCLRMTRDWAARVLYRGAWGTMLWVLAARCVAAAWPEWRVGSWWVALPAGMAGFGAWSLAGSLLDLLRREWREQHRLSVEVQS</sequence>
<keyword evidence="1" id="KW-0812">Transmembrane</keyword>
<gene>
    <name evidence="2" type="ORF">GCM10009107_10700</name>
</gene>
<accession>A0ABP3V0H5</accession>
<organism evidence="2 3">
    <name type="scientific">Ideonella azotifigens</name>
    <dbReference type="NCBI Taxonomy" id="513160"/>
    <lineage>
        <taxon>Bacteria</taxon>
        <taxon>Pseudomonadati</taxon>
        <taxon>Pseudomonadota</taxon>
        <taxon>Betaproteobacteria</taxon>
        <taxon>Burkholderiales</taxon>
        <taxon>Sphaerotilaceae</taxon>
        <taxon>Ideonella</taxon>
    </lineage>
</organism>
<name>A0ABP3V0H5_9BURK</name>
<evidence type="ECO:0000313" key="3">
    <source>
        <dbReference type="Proteomes" id="UP001500279"/>
    </source>
</evidence>
<feature type="transmembrane region" description="Helical" evidence="1">
    <location>
        <begin position="71"/>
        <end position="97"/>
    </location>
</feature>
<keyword evidence="1" id="KW-0472">Membrane</keyword>
<feature type="transmembrane region" description="Helical" evidence="1">
    <location>
        <begin position="6"/>
        <end position="31"/>
    </location>
</feature>